<keyword evidence="5" id="KW-0812">Transmembrane</keyword>
<reference evidence="9 11" key="2">
    <citation type="submission" date="2018-06" db="EMBL/GenBank/DDBJ databases">
        <authorList>
            <consortium name="Pathogen Informatics"/>
            <person name="Doyle S."/>
        </authorList>
    </citation>
    <scope>NUCLEOTIDE SEQUENCE [LARGE SCALE GENOMIC DNA]</scope>
    <source>
        <strain evidence="9 11">NCTC10293</strain>
    </source>
</reference>
<dbReference type="STRING" id="34060.B0181_03825"/>
<dbReference type="PANTHER" id="PTHR47870">
    <property type="entry name" value="CYTOCHROME C-TYPE BIOGENESIS PROTEIN CCMH"/>
    <property type="match status" value="1"/>
</dbReference>
<dbReference type="GO" id="GO:0030313">
    <property type="term" value="C:cell envelope"/>
    <property type="evidence" value="ECO:0007669"/>
    <property type="project" value="UniProtKB-SubCell"/>
</dbReference>
<feature type="domain" description="Cytochrome c-type biogenesis protein H TPR" evidence="7">
    <location>
        <begin position="148"/>
        <end position="275"/>
    </location>
</feature>
<dbReference type="InterPro" id="IPR011990">
    <property type="entry name" value="TPR-like_helical_dom_sf"/>
</dbReference>
<dbReference type="InterPro" id="IPR017560">
    <property type="entry name" value="Cyt_c_biogenesis_CcmI"/>
</dbReference>
<organism evidence="8 10">
    <name type="scientific">Moraxella caviae</name>
    <dbReference type="NCBI Taxonomy" id="34060"/>
    <lineage>
        <taxon>Bacteria</taxon>
        <taxon>Pseudomonadati</taxon>
        <taxon>Pseudomonadota</taxon>
        <taxon>Gammaproteobacteria</taxon>
        <taxon>Moraxellales</taxon>
        <taxon>Moraxellaceae</taxon>
        <taxon>Moraxella</taxon>
    </lineage>
</organism>
<evidence type="ECO:0000256" key="5">
    <source>
        <dbReference type="SAM" id="Phobius"/>
    </source>
</evidence>
<dbReference type="NCBIfam" id="TIGR03142">
    <property type="entry name" value="cytochro_ccmI"/>
    <property type="match status" value="1"/>
</dbReference>
<dbReference type="AlphaFoldDB" id="A0A1T0A661"/>
<keyword evidence="10" id="KW-1185">Reference proteome</keyword>
<evidence type="ECO:0000259" key="6">
    <source>
        <dbReference type="Pfam" id="PF23892"/>
    </source>
</evidence>
<evidence type="ECO:0000313" key="11">
    <source>
        <dbReference type="Proteomes" id="UP000255279"/>
    </source>
</evidence>
<accession>A0A1T0A661</accession>
<dbReference type="InterPro" id="IPR056413">
    <property type="entry name" value="TPR_CcmH_CycH"/>
</dbReference>
<evidence type="ECO:0000256" key="4">
    <source>
        <dbReference type="ARBA" id="ARBA00022803"/>
    </source>
</evidence>
<name>A0A1T0A661_9GAMM</name>
<dbReference type="Proteomes" id="UP000255279">
    <property type="component" value="Unassembled WGS sequence"/>
</dbReference>
<feature type="transmembrane region" description="Helical" evidence="5">
    <location>
        <begin position="6"/>
        <end position="28"/>
    </location>
</feature>
<dbReference type="InterPro" id="IPR051263">
    <property type="entry name" value="C-type_cytochrome_biogenesis"/>
</dbReference>
<dbReference type="Pfam" id="PF23914">
    <property type="entry name" value="TPR_CcmH_CycH"/>
    <property type="match status" value="1"/>
</dbReference>
<dbReference type="OrthoDB" id="9776053at2"/>
<sequence length="420" mass="45165">MTPTLMLFFTLCVLLCVLLAWVVIFPWLKGRAVVDNRLMSVNVAVFRERIAELDEDKAAGVIDEQSYQAQTASLKRQLLAAQTHAETHQVVGRVPRLIVIVWILLLAALAYLLVGDRTSVYKLWQAQANVGQVADDLLTGKIDTPPEWAAKDSAALITAMQTNVYAHAYDANRWMRLSELFSALQAQPQMLEALARAHRLEPDNHDIAMTYAQASFFANNGVLDGVARDVVTNVLKAEPNHEGAQMLMVMGETRAGRFEIAKAWLSKLRSSIAAKSGDRSEALASLDTLAANIEEQAKKAVQGVAVSINIAPNLMPQIGETDVLFVSISDTAGGAPYAVKRLPVSQMSGGTATLTLSDLDAMLPERTLSVGRAAGVQLALNARISHSGSAMSESGDLAANPVILGDVQTSANLTISQVVP</sequence>
<reference evidence="8 10" key="1">
    <citation type="submission" date="2017-02" db="EMBL/GenBank/DDBJ databases">
        <title>Draft genome sequence of Moraxella caviae CCUG 355 type strain.</title>
        <authorList>
            <person name="Engstrom-Jakobsson H."/>
            <person name="Salva-Serra F."/>
            <person name="Thorell K."/>
            <person name="Gonzales-Siles L."/>
            <person name="Karlsson R."/>
            <person name="Boulund F."/>
            <person name="Engstrand L."/>
            <person name="Moore E."/>
        </authorList>
    </citation>
    <scope>NUCLEOTIDE SEQUENCE [LARGE SCALE GENOMIC DNA]</scope>
    <source>
        <strain evidence="8 10">CCUG 355</strain>
    </source>
</reference>
<evidence type="ECO:0000256" key="1">
    <source>
        <dbReference type="ARBA" id="ARBA00004196"/>
    </source>
</evidence>
<keyword evidence="5" id="KW-0472">Membrane</keyword>
<keyword evidence="3" id="KW-0201">Cytochrome c-type biogenesis</keyword>
<dbReference type="PANTHER" id="PTHR47870:SF1">
    <property type="entry name" value="CYTOCHROME C-TYPE BIOGENESIS PROTEIN CCMH"/>
    <property type="match status" value="1"/>
</dbReference>
<keyword evidence="5" id="KW-1133">Transmembrane helix</keyword>
<dbReference type="InterPro" id="IPR056412">
    <property type="entry name" value="Ig_CycH"/>
</dbReference>
<dbReference type="EMBL" id="UGQE01000004">
    <property type="protein sequence ID" value="STZ14237.1"/>
    <property type="molecule type" value="Genomic_DNA"/>
</dbReference>
<feature type="transmembrane region" description="Helical" evidence="5">
    <location>
        <begin position="97"/>
        <end position="114"/>
    </location>
</feature>
<evidence type="ECO:0000313" key="9">
    <source>
        <dbReference type="EMBL" id="STZ14237.1"/>
    </source>
</evidence>
<evidence type="ECO:0000313" key="10">
    <source>
        <dbReference type="Proteomes" id="UP000190435"/>
    </source>
</evidence>
<dbReference type="RefSeq" id="WP_078276160.1">
    <property type="nucleotide sequence ID" value="NZ_CAACXO010000070.1"/>
</dbReference>
<proteinExistence type="predicted"/>
<comment type="subcellular location">
    <subcellularLocation>
        <location evidence="1">Cell envelope</location>
    </subcellularLocation>
</comment>
<feature type="domain" description="Cytochrome c-type biogenesis protein H Ig-like" evidence="6">
    <location>
        <begin position="304"/>
        <end position="404"/>
    </location>
</feature>
<dbReference type="EMBL" id="MUXU01000025">
    <property type="protein sequence ID" value="OOR91069.1"/>
    <property type="molecule type" value="Genomic_DNA"/>
</dbReference>
<protein>
    <submittedName>
        <fullName evidence="8">C-type cytochrome biogenesis protein CcmI</fullName>
    </submittedName>
    <submittedName>
        <fullName evidence="9">Cytochrome c biogenesis factor</fullName>
    </submittedName>
</protein>
<keyword evidence="2" id="KW-0677">Repeat</keyword>
<dbReference type="Pfam" id="PF23892">
    <property type="entry name" value="Ig_CycH"/>
    <property type="match status" value="1"/>
</dbReference>
<evidence type="ECO:0000256" key="3">
    <source>
        <dbReference type="ARBA" id="ARBA00022748"/>
    </source>
</evidence>
<dbReference type="Gene3D" id="1.25.40.10">
    <property type="entry name" value="Tetratricopeptide repeat domain"/>
    <property type="match status" value="1"/>
</dbReference>
<keyword evidence="4" id="KW-0802">TPR repeat</keyword>
<evidence type="ECO:0000259" key="7">
    <source>
        <dbReference type="Pfam" id="PF23914"/>
    </source>
</evidence>
<gene>
    <name evidence="8" type="ORF">B0181_03825</name>
    <name evidence="9" type="ORF">NCTC10293_01829</name>
</gene>
<evidence type="ECO:0000256" key="2">
    <source>
        <dbReference type="ARBA" id="ARBA00022737"/>
    </source>
</evidence>
<dbReference type="GO" id="GO:0017004">
    <property type="term" value="P:cytochrome complex assembly"/>
    <property type="evidence" value="ECO:0007669"/>
    <property type="project" value="UniProtKB-KW"/>
</dbReference>
<dbReference type="Proteomes" id="UP000190435">
    <property type="component" value="Unassembled WGS sequence"/>
</dbReference>
<evidence type="ECO:0000313" key="8">
    <source>
        <dbReference type="EMBL" id="OOR91069.1"/>
    </source>
</evidence>